<name>A0AA38IFN5_9CUCU</name>
<feature type="region of interest" description="Disordered" evidence="1">
    <location>
        <begin position="1"/>
        <end position="55"/>
    </location>
</feature>
<accession>A0AA38IFN5</accession>
<evidence type="ECO:0000256" key="1">
    <source>
        <dbReference type="SAM" id="MobiDB-lite"/>
    </source>
</evidence>
<proteinExistence type="predicted"/>
<evidence type="ECO:0000313" key="2">
    <source>
        <dbReference type="EMBL" id="KAJ3654361.1"/>
    </source>
</evidence>
<gene>
    <name evidence="2" type="ORF">Zmor_013553</name>
</gene>
<evidence type="ECO:0000313" key="3">
    <source>
        <dbReference type="Proteomes" id="UP001168821"/>
    </source>
</evidence>
<keyword evidence="3" id="KW-1185">Reference proteome</keyword>
<reference evidence="2" key="1">
    <citation type="journal article" date="2023" name="G3 (Bethesda)">
        <title>Whole genome assemblies of Zophobas morio and Tenebrio molitor.</title>
        <authorList>
            <person name="Kaur S."/>
            <person name="Stinson S.A."/>
            <person name="diCenzo G.C."/>
        </authorList>
    </citation>
    <scope>NUCLEOTIDE SEQUENCE</scope>
    <source>
        <strain evidence="2">QUZm001</strain>
    </source>
</reference>
<organism evidence="2 3">
    <name type="scientific">Zophobas morio</name>
    <dbReference type="NCBI Taxonomy" id="2755281"/>
    <lineage>
        <taxon>Eukaryota</taxon>
        <taxon>Metazoa</taxon>
        <taxon>Ecdysozoa</taxon>
        <taxon>Arthropoda</taxon>
        <taxon>Hexapoda</taxon>
        <taxon>Insecta</taxon>
        <taxon>Pterygota</taxon>
        <taxon>Neoptera</taxon>
        <taxon>Endopterygota</taxon>
        <taxon>Coleoptera</taxon>
        <taxon>Polyphaga</taxon>
        <taxon>Cucujiformia</taxon>
        <taxon>Tenebrionidae</taxon>
        <taxon>Zophobas</taxon>
    </lineage>
</organism>
<comment type="caution">
    <text evidence="2">The sequence shown here is derived from an EMBL/GenBank/DDBJ whole genome shotgun (WGS) entry which is preliminary data.</text>
</comment>
<dbReference type="EMBL" id="JALNTZ010000004">
    <property type="protein sequence ID" value="KAJ3654361.1"/>
    <property type="molecule type" value="Genomic_DNA"/>
</dbReference>
<protein>
    <submittedName>
        <fullName evidence="2">Uncharacterized protein</fullName>
    </submittedName>
</protein>
<dbReference type="AlphaFoldDB" id="A0AA38IFN5"/>
<sequence>MSRQYAEKRNRTRRSDYRDEETSRRRSRSRSPSKSRSRRRPNSSHREVAENTARLQKLETMIENLLRRGSTSSESSQTLVRMTVKSDCIPEFTPGKPNQ</sequence>
<feature type="compositionally biased region" description="Basic and acidic residues" evidence="1">
    <location>
        <begin position="1"/>
        <end position="24"/>
    </location>
</feature>
<feature type="compositionally biased region" description="Basic residues" evidence="1">
    <location>
        <begin position="25"/>
        <end position="43"/>
    </location>
</feature>
<dbReference type="Proteomes" id="UP001168821">
    <property type="component" value="Unassembled WGS sequence"/>
</dbReference>